<dbReference type="GeneID" id="70135863"/>
<sequence length="322" mass="35465">MAAFEATGQLPADKPLNSRAKRALKRKGLFPNPPAETSLLALGSANRDPRVEDQEEHDGWKSAEHLRALNRNRQARLDVNKQYPDRPYVMNAWNFNETDEGLKKLSLDWPDNRTDESPADIFVIGFAFLKKMGWVDGTALGDCPYEPTVMKSHVGYIPPYIRDRKAALGGDALDTIWGEVQIGNINATVPDTFKPPTAGFENNPDYTINFRPAGFERRDSLGNLSSQGTLGCIFKVYSKERLPQNLRQQLEDIGARLGPAYEPLREQQASFAVEQRGADDSPASSIEADGMGSSDEDQAKPAGDMDLGEGNSVALKKGNGRL</sequence>
<evidence type="ECO:0000313" key="3">
    <source>
        <dbReference type="Proteomes" id="UP000758603"/>
    </source>
</evidence>
<organism evidence="2 3">
    <name type="scientific">Truncatella angustata</name>
    <dbReference type="NCBI Taxonomy" id="152316"/>
    <lineage>
        <taxon>Eukaryota</taxon>
        <taxon>Fungi</taxon>
        <taxon>Dikarya</taxon>
        <taxon>Ascomycota</taxon>
        <taxon>Pezizomycotina</taxon>
        <taxon>Sordariomycetes</taxon>
        <taxon>Xylariomycetidae</taxon>
        <taxon>Amphisphaeriales</taxon>
        <taxon>Sporocadaceae</taxon>
        <taxon>Truncatella</taxon>
    </lineage>
</organism>
<evidence type="ECO:0000256" key="1">
    <source>
        <dbReference type="SAM" id="MobiDB-lite"/>
    </source>
</evidence>
<reference evidence="2" key="1">
    <citation type="journal article" date="2021" name="Nat. Commun.">
        <title>Genetic determinants of endophytism in the Arabidopsis root mycobiome.</title>
        <authorList>
            <person name="Mesny F."/>
            <person name="Miyauchi S."/>
            <person name="Thiergart T."/>
            <person name="Pickel B."/>
            <person name="Atanasova L."/>
            <person name="Karlsson M."/>
            <person name="Huettel B."/>
            <person name="Barry K.W."/>
            <person name="Haridas S."/>
            <person name="Chen C."/>
            <person name="Bauer D."/>
            <person name="Andreopoulos W."/>
            <person name="Pangilinan J."/>
            <person name="LaButti K."/>
            <person name="Riley R."/>
            <person name="Lipzen A."/>
            <person name="Clum A."/>
            <person name="Drula E."/>
            <person name="Henrissat B."/>
            <person name="Kohler A."/>
            <person name="Grigoriev I.V."/>
            <person name="Martin F.M."/>
            <person name="Hacquard S."/>
        </authorList>
    </citation>
    <scope>NUCLEOTIDE SEQUENCE</scope>
    <source>
        <strain evidence="2">MPI-SDFR-AT-0073</strain>
    </source>
</reference>
<dbReference type="RefSeq" id="XP_045962670.1">
    <property type="nucleotide sequence ID" value="XM_046106972.1"/>
</dbReference>
<keyword evidence="3" id="KW-1185">Reference proteome</keyword>
<feature type="region of interest" description="Disordered" evidence="1">
    <location>
        <begin position="267"/>
        <end position="322"/>
    </location>
</feature>
<comment type="caution">
    <text evidence="2">The sequence shown here is derived from an EMBL/GenBank/DDBJ whole genome shotgun (WGS) entry which is preliminary data.</text>
</comment>
<dbReference type="EMBL" id="JAGPXC010000002">
    <property type="protein sequence ID" value="KAH6658436.1"/>
    <property type="molecule type" value="Genomic_DNA"/>
</dbReference>
<evidence type="ECO:0000313" key="2">
    <source>
        <dbReference type="EMBL" id="KAH6658436.1"/>
    </source>
</evidence>
<gene>
    <name evidence="2" type="ORF">BKA67DRAFT_656628</name>
</gene>
<feature type="region of interest" description="Disordered" evidence="1">
    <location>
        <begin position="25"/>
        <end position="59"/>
    </location>
</feature>
<proteinExistence type="predicted"/>
<protein>
    <submittedName>
        <fullName evidence="2">Uncharacterized protein</fullName>
    </submittedName>
</protein>
<dbReference type="AlphaFoldDB" id="A0A9P8UU92"/>
<name>A0A9P8UU92_9PEZI</name>
<feature type="compositionally biased region" description="Basic and acidic residues" evidence="1">
    <location>
        <begin position="47"/>
        <end position="59"/>
    </location>
</feature>
<dbReference type="Proteomes" id="UP000758603">
    <property type="component" value="Unassembled WGS sequence"/>
</dbReference>
<accession>A0A9P8UU92</accession>